<dbReference type="EMBL" id="JACHJT010000001">
    <property type="protein sequence ID" value="MBB4933585.1"/>
    <property type="molecule type" value="Genomic_DNA"/>
</dbReference>
<proteinExistence type="predicted"/>
<evidence type="ECO:0000313" key="2">
    <source>
        <dbReference type="EMBL" id="MBB4933585.1"/>
    </source>
</evidence>
<dbReference type="Proteomes" id="UP000523007">
    <property type="component" value="Unassembled WGS sequence"/>
</dbReference>
<dbReference type="AlphaFoldDB" id="A0A7W7W5B6"/>
<keyword evidence="1" id="KW-0812">Transmembrane</keyword>
<feature type="transmembrane region" description="Helical" evidence="1">
    <location>
        <begin position="104"/>
        <end position="124"/>
    </location>
</feature>
<accession>A0A7W7W5B6</accession>
<sequence>MRSMRWFFDDLRIQVVGVLLIGVGLFVLFVGIYREIFDFAWLGLLLACAGALPVGLRIWDRARRRRAALRVVPTELPQPPGWNHHPSAEQFQVRNKSVTFLRMFLPMSPMYLLFAVVMTMLGSIPFGEDGLVPGIAVGVGSAGALAVFFYAKARRGALTTIVRMSPAGVELWDDKGTHIRLRWNAMTSVGPVNTAMVDPRQKIQTGVNNGAGMKVAQLRGTGAIGWGEHALPERSPVWMLERIAAVPRHPQTGAPQVAIPLGQVDPSWLDGRMGAWVQQHRPDLMAQPTG</sequence>
<reference evidence="2 3" key="1">
    <citation type="submission" date="2020-08" db="EMBL/GenBank/DDBJ databases">
        <title>Sequencing the genomes of 1000 actinobacteria strains.</title>
        <authorList>
            <person name="Klenk H.-P."/>
        </authorList>
    </citation>
    <scope>NUCLEOTIDE SEQUENCE [LARGE SCALE GENOMIC DNA]</scope>
    <source>
        <strain evidence="2 3">DSM 102030</strain>
    </source>
</reference>
<protein>
    <submittedName>
        <fullName evidence="2">Uncharacterized protein</fullName>
    </submittedName>
</protein>
<comment type="caution">
    <text evidence="2">The sequence shown here is derived from an EMBL/GenBank/DDBJ whole genome shotgun (WGS) entry which is preliminary data.</text>
</comment>
<evidence type="ECO:0000256" key="1">
    <source>
        <dbReference type="SAM" id="Phobius"/>
    </source>
</evidence>
<keyword evidence="1" id="KW-1133">Transmembrane helix</keyword>
<name>A0A7W7W5B6_9ACTN</name>
<feature type="transmembrane region" description="Helical" evidence="1">
    <location>
        <begin position="12"/>
        <end position="33"/>
    </location>
</feature>
<organism evidence="2 3">
    <name type="scientific">Lipingzhangella halophila</name>
    <dbReference type="NCBI Taxonomy" id="1783352"/>
    <lineage>
        <taxon>Bacteria</taxon>
        <taxon>Bacillati</taxon>
        <taxon>Actinomycetota</taxon>
        <taxon>Actinomycetes</taxon>
        <taxon>Streptosporangiales</taxon>
        <taxon>Nocardiopsidaceae</taxon>
        <taxon>Lipingzhangella</taxon>
    </lineage>
</organism>
<feature type="transmembrane region" description="Helical" evidence="1">
    <location>
        <begin position="39"/>
        <end position="59"/>
    </location>
</feature>
<keyword evidence="1" id="KW-0472">Membrane</keyword>
<gene>
    <name evidence="2" type="ORF">F4561_004405</name>
</gene>
<keyword evidence="3" id="KW-1185">Reference proteome</keyword>
<evidence type="ECO:0000313" key="3">
    <source>
        <dbReference type="Proteomes" id="UP000523007"/>
    </source>
</evidence>
<dbReference type="RefSeq" id="WP_184581171.1">
    <property type="nucleotide sequence ID" value="NZ_JACHJT010000001.1"/>
</dbReference>
<feature type="transmembrane region" description="Helical" evidence="1">
    <location>
        <begin position="130"/>
        <end position="151"/>
    </location>
</feature>